<accession>A0ABM3YTL4</accession>
<organism evidence="1 2">
    <name type="scientific">Pantherophis guttatus</name>
    <name type="common">Corn snake</name>
    <name type="synonym">Elaphe guttata</name>
    <dbReference type="NCBI Taxonomy" id="94885"/>
    <lineage>
        <taxon>Eukaryota</taxon>
        <taxon>Metazoa</taxon>
        <taxon>Chordata</taxon>
        <taxon>Craniata</taxon>
        <taxon>Vertebrata</taxon>
        <taxon>Euteleostomi</taxon>
        <taxon>Lepidosauria</taxon>
        <taxon>Squamata</taxon>
        <taxon>Bifurcata</taxon>
        <taxon>Unidentata</taxon>
        <taxon>Episquamata</taxon>
        <taxon>Toxicofera</taxon>
        <taxon>Serpentes</taxon>
        <taxon>Colubroidea</taxon>
        <taxon>Colubridae</taxon>
        <taxon>Colubrinae</taxon>
        <taxon>Pantherophis</taxon>
    </lineage>
</organism>
<proteinExistence type="predicted"/>
<dbReference type="Proteomes" id="UP001652622">
    <property type="component" value="Unplaced"/>
</dbReference>
<protein>
    <submittedName>
        <fullName evidence="2">Uncharacterized protein LOC117675645</fullName>
    </submittedName>
</protein>
<evidence type="ECO:0000313" key="2">
    <source>
        <dbReference type="RefSeq" id="XP_060539462.1"/>
    </source>
</evidence>
<keyword evidence="1" id="KW-1185">Reference proteome</keyword>
<dbReference type="GeneID" id="117675645"/>
<name>A0ABM3YTL4_PANGU</name>
<dbReference type="RefSeq" id="XP_060539462.1">
    <property type="nucleotide sequence ID" value="XM_060683479.1"/>
</dbReference>
<reference evidence="2" key="1">
    <citation type="submission" date="2025-08" db="UniProtKB">
        <authorList>
            <consortium name="RefSeq"/>
        </authorList>
    </citation>
    <scope>IDENTIFICATION</scope>
    <source>
        <tissue evidence="2">Blood</tissue>
    </source>
</reference>
<sequence>MPGERGRRLAAKVAALAGGGSLSSTCESAVNGGLSGSADLIKGPRRPERLRRRICRAAAPQARHVRLRLHLALPTPSQASRRSGVVAGGEVGPGRARALAPGWVSHRWARRCLTALLSSPMSGRLRPLRAPRDCLLHGGKRLGHQSGSQSPVGVGGAFGGGPSPQVGQDAGEGRLLRLPDPFVLGGAAGSERLRFSLQKHGGQDPLTGPFCLWGFAEEDSAGWLGDYAPFDDGYSWVYNTDSVVIA</sequence>
<evidence type="ECO:0000313" key="1">
    <source>
        <dbReference type="Proteomes" id="UP001652622"/>
    </source>
</evidence>
<gene>
    <name evidence="2" type="primary">LOC117675645</name>
</gene>